<name>A0ABR1U6H5_9PEZI</name>
<dbReference type="PANTHER" id="PTHR43591:SF24">
    <property type="entry name" value="2-METHOXY-6-POLYPRENYL-1,4-BENZOQUINOL METHYLASE, MITOCHONDRIAL"/>
    <property type="match status" value="1"/>
</dbReference>
<evidence type="ECO:0000256" key="2">
    <source>
        <dbReference type="SAM" id="MobiDB-lite"/>
    </source>
</evidence>
<dbReference type="PANTHER" id="PTHR43591">
    <property type="entry name" value="METHYLTRANSFERASE"/>
    <property type="match status" value="1"/>
</dbReference>
<feature type="compositionally biased region" description="Polar residues" evidence="2">
    <location>
        <begin position="1"/>
        <end position="20"/>
    </location>
</feature>
<dbReference type="Proteomes" id="UP001446871">
    <property type="component" value="Unassembled WGS sequence"/>
</dbReference>
<protein>
    <submittedName>
        <fullName evidence="3">S-adenosyl-L-methionine-dependent methyltransferase</fullName>
    </submittedName>
</protein>
<feature type="region of interest" description="Disordered" evidence="2">
    <location>
        <begin position="1"/>
        <end position="68"/>
    </location>
</feature>
<accession>A0ABR1U6H5</accession>
<keyword evidence="3" id="KW-0489">Methyltransferase</keyword>
<dbReference type="CDD" id="cd02440">
    <property type="entry name" value="AdoMet_MTases"/>
    <property type="match status" value="1"/>
</dbReference>
<evidence type="ECO:0000256" key="1">
    <source>
        <dbReference type="ARBA" id="ARBA00038158"/>
    </source>
</evidence>
<dbReference type="GO" id="GO:0032259">
    <property type="term" value="P:methylation"/>
    <property type="evidence" value="ECO:0007669"/>
    <property type="project" value="UniProtKB-KW"/>
</dbReference>
<feature type="compositionally biased region" description="Low complexity" evidence="2">
    <location>
        <begin position="26"/>
        <end position="43"/>
    </location>
</feature>
<evidence type="ECO:0000313" key="3">
    <source>
        <dbReference type="EMBL" id="KAK8053523.1"/>
    </source>
</evidence>
<gene>
    <name evidence="3" type="ORF">PG996_012824</name>
</gene>
<dbReference type="Gene3D" id="3.40.50.150">
    <property type="entry name" value="Vaccinia Virus protein VP39"/>
    <property type="match status" value="1"/>
</dbReference>
<dbReference type="SUPFAM" id="SSF53335">
    <property type="entry name" value="S-adenosyl-L-methionine-dependent methyltransferases"/>
    <property type="match status" value="1"/>
</dbReference>
<evidence type="ECO:0000313" key="4">
    <source>
        <dbReference type="Proteomes" id="UP001446871"/>
    </source>
</evidence>
<comment type="caution">
    <text evidence="3">The sequence shown here is derived from an EMBL/GenBank/DDBJ whole genome shotgun (WGS) entry which is preliminary data.</text>
</comment>
<organism evidence="3 4">
    <name type="scientific">Apiospora saccharicola</name>
    <dbReference type="NCBI Taxonomy" id="335842"/>
    <lineage>
        <taxon>Eukaryota</taxon>
        <taxon>Fungi</taxon>
        <taxon>Dikarya</taxon>
        <taxon>Ascomycota</taxon>
        <taxon>Pezizomycotina</taxon>
        <taxon>Sordariomycetes</taxon>
        <taxon>Xylariomycetidae</taxon>
        <taxon>Amphisphaeriales</taxon>
        <taxon>Apiosporaceae</taxon>
        <taxon>Apiospora</taxon>
    </lineage>
</organism>
<reference evidence="3 4" key="1">
    <citation type="submission" date="2023-01" db="EMBL/GenBank/DDBJ databases">
        <title>Analysis of 21 Apiospora genomes using comparative genomics revels a genus with tremendous synthesis potential of carbohydrate active enzymes and secondary metabolites.</title>
        <authorList>
            <person name="Sorensen T."/>
        </authorList>
    </citation>
    <scope>NUCLEOTIDE SEQUENCE [LARGE SCALE GENOMIC DNA]</scope>
    <source>
        <strain evidence="3 4">CBS 83171</strain>
    </source>
</reference>
<dbReference type="GO" id="GO:0008168">
    <property type="term" value="F:methyltransferase activity"/>
    <property type="evidence" value="ECO:0007669"/>
    <property type="project" value="UniProtKB-KW"/>
</dbReference>
<dbReference type="Pfam" id="PF13489">
    <property type="entry name" value="Methyltransf_23"/>
    <property type="match status" value="1"/>
</dbReference>
<comment type="similarity">
    <text evidence="1">Belongs to the methyltransferase superfamily. LaeA methyltransferase family.</text>
</comment>
<sequence length="378" mass="42303">MNYSKARTSYSDNSMASASGNEYAESQISKSSGSVVSSEYWPSVKDDESDSDEAPSTARPGKRRNSSRRANIFRNIISAVGQSAPEATTSYPGYYQETFPDDQADDIVDRPYTALQHRAIAEVWDGRLHLCPFPKPARVLDVGTASGLWALEFGKPTNPRCTKNPTCHILGIDVDPVVPPFTLPNCAFETVDITQPWPFESKFDYIHARGVPDFPRNTRKVVFDSMWDHLSPGGWIECTNWVMRLQSGDRSTDGTRCEQWFQAIEKGAGVNAMGGSLSFPLEWQRLMTARGCQNLQIRKYPVPLNSWPPSERLQKIGSMMTENTLSVVDLVTGPVLRGGLRWSKEDCEALISDCHKELPDTNYHPFITLMTTYGQKPF</sequence>
<dbReference type="EMBL" id="JAQQWM010000008">
    <property type="protein sequence ID" value="KAK8053523.1"/>
    <property type="molecule type" value="Genomic_DNA"/>
</dbReference>
<keyword evidence="4" id="KW-1185">Reference proteome</keyword>
<proteinExistence type="inferred from homology"/>
<keyword evidence="3" id="KW-0808">Transferase</keyword>
<dbReference type="InterPro" id="IPR029063">
    <property type="entry name" value="SAM-dependent_MTases_sf"/>
</dbReference>